<proteinExistence type="predicted"/>
<dbReference type="SMART" id="SM00902">
    <property type="entry name" value="Fe_hyd_SSU"/>
    <property type="match status" value="1"/>
</dbReference>
<dbReference type="PANTHER" id="PTHR11615">
    <property type="entry name" value="NITRATE, FORMATE, IRON DEHYDROGENASE"/>
    <property type="match status" value="1"/>
</dbReference>
<reference evidence="2" key="1">
    <citation type="submission" date="2019-08" db="EMBL/GenBank/DDBJ databases">
        <authorList>
            <person name="Kucharzyk K."/>
            <person name="Murdoch R.W."/>
            <person name="Higgins S."/>
            <person name="Loffler F."/>
        </authorList>
    </citation>
    <scope>NUCLEOTIDE SEQUENCE</scope>
</reference>
<dbReference type="Gene3D" id="4.10.260.20">
    <property type="entry name" value="Iron hydrogenase, small subunit"/>
    <property type="match status" value="1"/>
</dbReference>
<dbReference type="AlphaFoldDB" id="A0A644URA1"/>
<dbReference type="InterPro" id="IPR006311">
    <property type="entry name" value="TAT_signal"/>
</dbReference>
<dbReference type="Gene3D" id="3.30.70.20">
    <property type="match status" value="1"/>
</dbReference>
<evidence type="ECO:0000259" key="1">
    <source>
        <dbReference type="PROSITE" id="PS51379"/>
    </source>
</evidence>
<organism evidence="2">
    <name type="scientific">bioreactor metagenome</name>
    <dbReference type="NCBI Taxonomy" id="1076179"/>
    <lineage>
        <taxon>unclassified sequences</taxon>
        <taxon>metagenomes</taxon>
        <taxon>ecological metagenomes</taxon>
    </lineage>
</organism>
<dbReference type="GO" id="GO:0008901">
    <property type="term" value="F:ferredoxin hydrogenase activity"/>
    <property type="evidence" value="ECO:0007669"/>
    <property type="project" value="UniProtKB-EC"/>
</dbReference>
<sequence length="532" mass="58375">MKNKFFNAQHGKQEVTLNSQDKKPGFLSRRNFFKLIGGTGVAGAAAITAGCSKAPAGGTGWLPQQYHTASHWPVQVKGRVPIDISNPSIARDDRKCILCGQCIEVCKNTQTVFGYYDLPLKNDIICTHCGQCAMWCPTAAITERDDVNKVVKALDDKNTFVVVQTAPATRIALGEEFGLSLGSNVEGRQVAALKKLGFDAVFDTGFTADLTIMEEASELIKRLKEKTTLPQFTSCCPGWVKFCEYYYPDFIPHLSTAKSPQQMLGTLTKTYYAEIKGINPNNIISVAIMPCTAKKFEAQRPEMATNRNLRDVDIVLTTREIARLIKMRGLDITTLEEAQYDNLLGESSGAGMIFAATGGVTEAAVRTAHYLATNEPPPEPLLSFTAVRGLKGVKEASIEIPGLGHLNVAVCHGLKNARIILDKLRSGEASWDFIEVMACDGGCIGGGGQPRTALPPSDKVRTSRIAGIYNIDKKDRTRLSYENEEIQLVYKNFLVRPLSDIAEELLHTHYSDRSEHLITKKNYSLNEGDSNS</sequence>
<dbReference type="InterPro" id="IPR013352">
    <property type="entry name" value="Fe_hydrogenase_subset"/>
</dbReference>
<keyword evidence="2" id="KW-0560">Oxidoreductase</keyword>
<gene>
    <name evidence="2" type="ORF">SDC9_27485</name>
</gene>
<dbReference type="GO" id="GO:0051536">
    <property type="term" value="F:iron-sulfur cluster binding"/>
    <property type="evidence" value="ECO:0007669"/>
    <property type="project" value="InterPro"/>
</dbReference>
<dbReference type="PROSITE" id="PS00198">
    <property type="entry name" value="4FE4S_FER_1"/>
    <property type="match status" value="1"/>
</dbReference>
<dbReference type="Pfam" id="PF02906">
    <property type="entry name" value="Fe_hyd_lg_C"/>
    <property type="match status" value="1"/>
</dbReference>
<feature type="domain" description="4Fe-4S ferredoxin-type" evidence="1">
    <location>
        <begin position="87"/>
        <end position="116"/>
    </location>
</feature>
<dbReference type="Gene3D" id="3.40.950.10">
    <property type="entry name" value="Fe-only Hydrogenase (Larger Subunit), Chain L, domain 3"/>
    <property type="match status" value="1"/>
</dbReference>
<protein>
    <submittedName>
        <fullName evidence="2">Iron hydrogenase 1</fullName>
        <ecNumber evidence="2">1.12.7.2</ecNumber>
    </submittedName>
</protein>
<name>A0A644URA1_9ZZZZ</name>
<comment type="caution">
    <text evidence="2">The sequence shown here is derived from an EMBL/GenBank/DDBJ whole genome shotgun (WGS) entry which is preliminary data.</text>
</comment>
<dbReference type="InterPro" id="IPR036991">
    <property type="entry name" value="Fe_hydrogenase_ssu_sf"/>
</dbReference>
<dbReference type="InterPro" id="IPR050340">
    <property type="entry name" value="Cytosolic_Fe-S_CAF"/>
</dbReference>
<dbReference type="InterPro" id="IPR017900">
    <property type="entry name" value="4Fe4S_Fe_S_CS"/>
</dbReference>
<dbReference type="InterPro" id="IPR004108">
    <property type="entry name" value="Fe_hydrogenase_lsu_C"/>
</dbReference>
<accession>A0A644URA1</accession>
<dbReference type="EMBL" id="VSSQ01000151">
    <property type="protein sequence ID" value="MPL81557.1"/>
    <property type="molecule type" value="Genomic_DNA"/>
</dbReference>
<dbReference type="Pfam" id="PF02256">
    <property type="entry name" value="Fe_hyd_SSU"/>
    <property type="match status" value="1"/>
</dbReference>
<dbReference type="InterPro" id="IPR009016">
    <property type="entry name" value="Fe_hydrogenase"/>
</dbReference>
<dbReference type="InterPro" id="IPR003149">
    <property type="entry name" value="Fe_hydrogenase_ssu"/>
</dbReference>
<dbReference type="Gene3D" id="3.40.50.1780">
    <property type="match status" value="1"/>
</dbReference>
<evidence type="ECO:0000313" key="2">
    <source>
        <dbReference type="EMBL" id="MPL81557.1"/>
    </source>
</evidence>
<dbReference type="PROSITE" id="PS51379">
    <property type="entry name" value="4FE4S_FER_2"/>
    <property type="match status" value="2"/>
</dbReference>
<dbReference type="InterPro" id="IPR017896">
    <property type="entry name" value="4Fe4S_Fe-S-bd"/>
</dbReference>
<dbReference type="SUPFAM" id="SSF53920">
    <property type="entry name" value="Fe-only hydrogenase"/>
    <property type="match status" value="1"/>
</dbReference>
<dbReference type="PROSITE" id="PS51318">
    <property type="entry name" value="TAT"/>
    <property type="match status" value="1"/>
</dbReference>
<dbReference type="EC" id="1.12.7.2" evidence="2"/>
<dbReference type="NCBIfam" id="TIGR02512">
    <property type="entry name" value="FeFe_hydrog_A"/>
    <property type="match status" value="1"/>
</dbReference>
<dbReference type="SUPFAM" id="SSF54862">
    <property type="entry name" value="4Fe-4S ferredoxins"/>
    <property type="match status" value="1"/>
</dbReference>
<dbReference type="GO" id="GO:0005506">
    <property type="term" value="F:iron ion binding"/>
    <property type="evidence" value="ECO:0007669"/>
    <property type="project" value="InterPro"/>
</dbReference>
<feature type="domain" description="4Fe-4S ferredoxin-type" evidence="1">
    <location>
        <begin position="117"/>
        <end position="146"/>
    </location>
</feature>